<proteinExistence type="predicted"/>
<dbReference type="EMBL" id="CP010536">
    <property type="protein sequence ID" value="AJG18796.1"/>
    <property type="molecule type" value="Genomic_DNA"/>
</dbReference>
<sequence length="116" mass="12857">MNFDGRKAPNPDCPECFGEGRGYVFVHDTGNLPPEALALYAGVKEGKEGIEVKTKSSDKAIEMLAKHVNFYEEKVQVNVTTATPQELDAIYKKRMEETAKQAASVAHRSTRPKTED</sequence>
<keyword evidence="2" id="KW-1185">Reference proteome</keyword>
<name>A0A0C4YDH8_9BURK</name>
<organism evidence="1 2">
    <name type="scientific">Cupriavidus basilensis</name>
    <dbReference type="NCBI Taxonomy" id="68895"/>
    <lineage>
        <taxon>Bacteria</taxon>
        <taxon>Pseudomonadati</taxon>
        <taxon>Pseudomonadota</taxon>
        <taxon>Betaproteobacteria</taxon>
        <taxon>Burkholderiales</taxon>
        <taxon>Burkholderiaceae</taxon>
        <taxon>Cupriavidus</taxon>
    </lineage>
</organism>
<accession>A0A0C4YDH8</accession>
<dbReference type="STRING" id="68895.RR42_m1394"/>
<evidence type="ECO:0000313" key="1">
    <source>
        <dbReference type="EMBL" id="AJG18796.1"/>
    </source>
</evidence>
<evidence type="ECO:0000313" key="2">
    <source>
        <dbReference type="Proteomes" id="UP000031843"/>
    </source>
</evidence>
<protein>
    <submittedName>
        <fullName evidence="1">Phage terminase, small subunit</fullName>
    </submittedName>
</protein>
<dbReference type="KEGG" id="cbw:RR42_m1394"/>
<dbReference type="AlphaFoldDB" id="A0A0C4YDH8"/>
<dbReference type="Proteomes" id="UP000031843">
    <property type="component" value="Chromosome main"/>
</dbReference>
<gene>
    <name evidence="1" type="ORF">RR42_m1394</name>
</gene>
<reference evidence="1 2" key="1">
    <citation type="journal article" date="2015" name="Genome Announc.">
        <title>Complete Genome Sequence of Cupriavidus basilensis 4G11, Isolated from the Oak Ridge Field Research Center Site.</title>
        <authorList>
            <person name="Ray J."/>
            <person name="Waters R.J."/>
            <person name="Skerker J.M."/>
            <person name="Kuehl J.V."/>
            <person name="Price M.N."/>
            <person name="Huang J."/>
            <person name="Chakraborty R."/>
            <person name="Arkin A.P."/>
            <person name="Deutschbauer A."/>
        </authorList>
    </citation>
    <scope>NUCLEOTIDE SEQUENCE [LARGE SCALE GENOMIC DNA]</scope>
    <source>
        <strain evidence="1">4G11</strain>
    </source>
</reference>